<organism evidence="4">
    <name type="scientific">marine sediment metagenome</name>
    <dbReference type="NCBI Taxonomy" id="412755"/>
    <lineage>
        <taxon>unclassified sequences</taxon>
        <taxon>metagenomes</taxon>
        <taxon>ecological metagenomes</taxon>
    </lineage>
</organism>
<dbReference type="InterPro" id="IPR016181">
    <property type="entry name" value="Acyl_CoA_acyltransferase"/>
</dbReference>
<dbReference type="InterPro" id="IPR051556">
    <property type="entry name" value="N-term/lysine_N-AcTrnsfr"/>
</dbReference>
<protein>
    <recommendedName>
        <fullName evidence="3">N-acetyltransferase domain-containing protein</fullName>
    </recommendedName>
</protein>
<dbReference type="EMBL" id="BARW01013398">
    <property type="protein sequence ID" value="GAI79491.1"/>
    <property type="molecule type" value="Genomic_DNA"/>
</dbReference>
<feature type="domain" description="N-acetyltransferase" evidence="3">
    <location>
        <begin position="1"/>
        <end position="86"/>
    </location>
</feature>
<gene>
    <name evidence="4" type="ORF">S12H4_24591</name>
</gene>
<evidence type="ECO:0000256" key="2">
    <source>
        <dbReference type="ARBA" id="ARBA00023315"/>
    </source>
</evidence>
<keyword evidence="2" id="KW-0012">Acyltransferase</keyword>
<dbReference type="GO" id="GO:0016747">
    <property type="term" value="F:acyltransferase activity, transferring groups other than amino-acyl groups"/>
    <property type="evidence" value="ECO:0007669"/>
    <property type="project" value="InterPro"/>
</dbReference>
<dbReference type="AlphaFoldDB" id="X1SK26"/>
<dbReference type="Gene3D" id="3.40.630.30">
    <property type="match status" value="1"/>
</dbReference>
<evidence type="ECO:0000259" key="3">
    <source>
        <dbReference type="PROSITE" id="PS51186"/>
    </source>
</evidence>
<dbReference type="CDD" id="cd04301">
    <property type="entry name" value="NAT_SF"/>
    <property type="match status" value="1"/>
</dbReference>
<comment type="caution">
    <text evidence="4">The sequence shown here is derived from an EMBL/GenBank/DDBJ whole genome shotgun (WGS) entry which is preliminary data.</text>
</comment>
<keyword evidence="1" id="KW-0808">Transferase</keyword>
<reference evidence="4" key="1">
    <citation type="journal article" date="2014" name="Front. Microbiol.">
        <title>High frequency of phylogenetically diverse reductive dehalogenase-homologous genes in deep subseafloor sedimentary metagenomes.</title>
        <authorList>
            <person name="Kawai M."/>
            <person name="Futagami T."/>
            <person name="Toyoda A."/>
            <person name="Takaki Y."/>
            <person name="Nishi S."/>
            <person name="Hori S."/>
            <person name="Arai W."/>
            <person name="Tsubouchi T."/>
            <person name="Morono Y."/>
            <person name="Uchiyama I."/>
            <person name="Ito T."/>
            <person name="Fujiyama A."/>
            <person name="Inagaki F."/>
            <person name="Takami H."/>
        </authorList>
    </citation>
    <scope>NUCLEOTIDE SEQUENCE</scope>
    <source>
        <strain evidence="4">Expedition CK06-06</strain>
    </source>
</reference>
<sequence>ENEYYLSNIAVYPEFRALGMGTKLLSVIKRESEKTDANKIVLDVETNNKRAVKLYERLGYIIKWRTPSIKINKETFEFFRMHKVLEQDSKII</sequence>
<dbReference type="Pfam" id="PF00583">
    <property type="entry name" value="Acetyltransf_1"/>
    <property type="match status" value="1"/>
</dbReference>
<dbReference type="InterPro" id="IPR000182">
    <property type="entry name" value="GNAT_dom"/>
</dbReference>
<evidence type="ECO:0000256" key="1">
    <source>
        <dbReference type="ARBA" id="ARBA00022679"/>
    </source>
</evidence>
<dbReference type="PROSITE" id="PS51186">
    <property type="entry name" value="GNAT"/>
    <property type="match status" value="1"/>
</dbReference>
<evidence type="ECO:0000313" key="4">
    <source>
        <dbReference type="EMBL" id="GAI79491.1"/>
    </source>
</evidence>
<feature type="non-terminal residue" evidence="4">
    <location>
        <position position="1"/>
    </location>
</feature>
<name>X1SK26_9ZZZZ</name>
<dbReference type="PANTHER" id="PTHR42919">
    <property type="entry name" value="N-ALPHA-ACETYLTRANSFERASE"/>
    <property type="match status" value="1"/>
</dbReference>
<proteinExistence type="predicted"/>
<dbReference type="PANTHER" id="PTHR42919:SF8">
    <property type="entry name" value="N-ALPHA-ACETYLTRANSFERASE 50"/>
    <property type="match status" value="1"/>
</dbReference>
<dbReference type="SUPFAM" id="SSF55729">
    <property type="entry name" value="Acyl-CoA N-acyltransferases (Nat)"/>
    <property type="match status" value="1"/>
</dbReference>
<accession>X1SK26</accession>